<protein>
    <submittedName>
        <fullName evidence="6">GntR family transcriptional regulator</fullName>
    </submittedName>
</protein>
<gene>
    <name evidence="6" type="ORF">ACFPTN_22905</name>
</gene>
<feature type="domain" description="HTH gntR-type" evidence="4">
    <location>
        <begin position="15"/>
        <end position="73"/>
    </location>
</feature>
<keyword evidence="2" id="KW-0238">DNA-binding</keyword>
<dbReference type="EMBL" id="JBHSOG010000111">
    <property type="protein sequence ID" value="MFC5772242.1"/>
    <property type="molecule type" value="Genomic_DNA"/>
</dbReference>
<evidence type="ECO:0000256" key="1">
    <source>
        <dbReference type="ARBA" id="ARBA00023015"/>
    </source>
</evidence>
<dbReference type="SMART" id="SM00895">
    <property type="entry name" value="FCD"/>
    <property type="match status" value="1"/>
</dbReference>
<dbReference type="Pfam" id="PF07729">
    <property type="entry name" value="FCD"/>
    <property type="match status" value="1"/>
</dbReference>
<keyword evidence="7" id="KW-1185">Reference proteome</keyword>
<dbReference type="Gene3D" id="1.10.10.10">
    <property type="entry name" value="Winged helix-like DNA-binding domain superfamily/Winged helix DNA-binding domain"/>
    <property type="match status" value="1"/>
</dbReference>
<dbReference type="InterPro" id="IPR008920">
    <property type="entry name" value="TF_FadR/GntR_C"/>
</dbReference>
<organism evidence="6 7">
    <name type="scientific">Thauera sinica</name>
    <dbReference type="NCBI Taxonomy" id="2665146"/>
    <lineage>
        <taxon>Bacteria</taxon>
        <taxon>Pseudomonadati</taxon>
        <taxon>Pseudomonadota</taxon>
        <taxon>Betaproteobacteria</taxon>
        <taxon>Rhodocyclales</taxon>
        <taxon>Zoogloeaceae</taxon>
        <taxon>Thauera</taxon>
    </lineage>
</organism>
<evidence type="ECO:0000256" key="3">
    <source>
        <dbReference type="ARBA" id="ARBA00023163"/>
    </source>
</evidence>
<accession>A0ABW1AYI5</accession>
<dbReference type="SUPFAM" id="SSF46785">
    <property type="entry name" value="Winged helix' DNA-binding domain"/>
    <property type="match status" value="1"/>
</dbReference>
<dbReference type="PANTHER" id="PTHR43537">
    <property type="entry name" value="TRANSCRIPTIONAL REGULATOR, GNTR FAMILY"/>
    <property type="match status" value="1"/>
</dbReference>
<dbReference type="PANTHER" id="PTHR43537:SF24">
    <property type="entry name" value="GLUCONATE OPERON TRANSCRIPTIONAL REPRESSOR"/>
    <property type="match status" value="1"/>
</dbReference>
<dbReference type="InterPro" id="IPR036388">
    <property type="entry name" value="WH-like_DNA-bd_sf"/>
</dbReference>
<feature type="domain" description="GntR C-terminal" evidence="5">
    <location>
        <begin position="83"/>
        <end position="211"/>
    </location>
</feature>
<dbReference type="SUPFAM" id="SSF48008">
    <property type="entry name" value="GntR ligand-binding domain-like"/>
    <property type="match status" value="1"/>
</dbReference>
<dbReference type="InterPro" id="IPR000524">
    <property type="entry name" value="Tscrpt_reg_HTH_GntR"/>
</dbReference>
<dbReference type="Gene3D" id="1.20.120.530">
    <property type="entry name" value="GntR ligand-binding domain-like"/>
    <property type="match status" value="1"/>
</dbReference>
<evidence type="ECO:0000313" key="6">
    <source>
        <dbReference type="EMBL" id="MFC5772242.1"/>
    </source>
</evidence>
<dbReference type="InterPro" id="IPR036390">
    <property type="entry name" value="WH_DNA-bd_sf"/>
</dbReference>
<dbReference type="Pfam" id="PF00392">
    <property type="entry name" value="GntR"/>
    <property type="match status" value="1"/>
</dbReference>
<proteinExistence type="predicted"/>
<evidence type="ECO:0000313" key="7">
    <source>
        <dbReference type="Proteomes" id="UP001595974"/>
    </source>
</evidence>
<evidence type="ECO:0000256" key="2">
    <source>
        <dbReference type="ARBA" id="ARBA00023125"/>
    </source>
</evidence>
<keyword evidence="3" id="KW-0804">Transcription</keyword>
<dbReference type="InterPro" id="IPR011711">
    <property type="entry name" value="GntR_C"/>
</dbReference>
<dbReference type="SMART" id="SM00345">
    <property type="entry name" value="HTH_GNTR"/>
    <property type="match status" value="1"/>
</dbReference>
<reference evidence="7" key="1">
    <citation type="journal article" date="2019" name="Int. J. Syst. Evol. Microbiol.">
        <title>The Global Catalogue of Microorganisms (GCM) 10K type strain sequencing project: providing services to taxonomists for standard genome sequencing and annotation.</title>
        <authorList>
            <consortium name="The Broad Institute Genomics Platform"/>
            <consortium name="The Broad Institute Genome Sequencing Center for Infectious Disease"/>
            <person name="Wu L."/>
            <person name="Ma J."/>
        </authorList>
    </citation>
    <scope>NUCLEOTIDE SEQUENCE [LARGE SCALE GENOMIC DNA]</scope>
    <source>
        <strain evidence="7">SHR3</strain>
    </source>
</reference>
<evidence type="ECO:0000259" key="5">
    <source>
        <dbReference type="SMART" id="SM00895"/>
    </source>
</evidence>
<dbReference type="RefSeq" id="WP_198363312.1">
    <property type="nucleotide sequence ID" value="NZ_JBHSOG010000111.1"/>
</dbReference>
<comment type="caution">
    <text evidence="6">The sequence shown here is derived from an EMBL/GenBank/DDBJ whole genome shotgun (WGS) entry which is preliminary data.</text>
</comment>
<name>A0ABW1AYI5_9RHOO</name>
<keyword evidence="1" id="KW-0805">Transcription regulation</keyword>
<evidence type="ECO:0000259" key="4">
    <source>
        <dbReference type="SMART" id="SM00345"/>
    </source>
</evidence>
<sequence>MNMPEMEGVLMADRAFLALREQLTSGGLRAGQFVSMPDLVKMIGMPLAPVREAVKRAEAVRLVRVLPKRGVAVMEATPALIRECFHLRTIFDQEGARELVRASAATDLEALRASHQRVLDAARSGVTPSLQREAMAVDWSLHAALADALGNDSAREIYLRNRDRISVIQHSRPLLPDRIVPAMEEHLAIMDAITGGSEDDAARKVRDHFRQTLRWWGIVV</sequence>
<dbReference type="Proteomes" id="UP001595974">
    <property type="component" value="Unassembled WGS sequence"/>
</dbReference>